<evidence type="ECO:0000313" key="3">
    <source>
        <dbReference type="EMBL" id="QTC91484.1"/>
    </source>
</evidence>
<feature type="transmembrane region" description="Helical" evidence="1">
    <location>
        <begin position="176"/>
        <end position="197"/>
    </location>
</feature>
<dbReference type="EMBL" id="CP062222">
    <property type="protein sequence ID" value="QTC91484.1"/>
    <property type="molecule type" value="Genomic_DNA"/>
</dbReference>
<dbReference type="InterPro" id="IPR002656">
    <property type="entry name" value="Acyl_transf_3_dom"/>
</dbReference>
<dbReference type="PANTHER" id="PTHR23028:SF53">
    <property type="entry name" value="ACYL_TRANSF_3 DOMAIN-CONTAINING PROTEIN"/>
    <property type="match status" value="1"/>
</dbReference>
<keyword evidence="3" id="KW-0012">Acyltransferase</keyword>
<keyword evidence="1" id="KW-1133">Transmembrane helix</keyword>
<keyword evidence="1" id="KW-0472">Membrane</keyword>
<proteinExistence type="predicted"/>
<feature type="transmembrane region" description="Helical" evidence="1">
    <location>
        <begin position="47"/>
        <end position="69"/>
    </location>
</feature>
<feature type="transmembrane region" description="Helical" evidence="1">
    <location>
        <begin position="291"/>
        <end position="307"/>
    </location>
</feature>
<feature type="transmembrane region" description="Helical" evidence="1">
    <location>
        <begin position="16"/>
        <end position="35"/>
    </location>
</feature>
<organism evidence="3 4">
    <name type="scientific">Brevundimonas goettingensis</name>
    <dbReference type="NCBI Taxonomy" id="2774190"/>
    <lineage>
        <taxon>Bacteria</taxon>
        <taxon>Pseudomonadati</taxon>
        <taxon>Pseudomonadota</taxon>
        <taxon>Alphaproteobacteria</taxon>
        <taxon>Caulobacterales</taxon>
        <taxon>Caulobacteraceae</taxon>
        <taxon>Brevundimonas</taxon>
    </lineage>
</organism>
<dbReference type="GO" id="GO:0016020">
    <property type="term" value="C:membrane"/>
    <property type="evidence" value="ECO:0007669"/>
    <property type="project" value="TreeGrafter"/>
</dbReference>
<reference evidence="3" key="1">
    <citation type="submission" date="2020-09" db="EMBL/GenBank/DDBJ databases">
        <title>Brevundimonas sp. LVF2 isolated from a puddle in Goettingen, Germany.</title>
        <authorList>
            <person name="Friedrich I."/>
            <person name="Klassen A."/>
            <person name="Hannes N."/>
            <person name="Schneider D."/>
            <person name="Hertel R."/>
            <person name="Daniel R."/>
        </authorList>
    </citation>
    <scope>NUCLEOTIDE SEQUENCE</scope>
    <source>
        <strain evidence="3">LVF2</strain>
    </source>
</reference>
<sequence>MTETAVPPPERRNNFAVLRLLLAFAVIVSHSPQLLTGDYSQEPAMMLWNTLTLGGIGVDGFFIVSGYLIAKSFETSEGVLSYLWKRVLRIYPAFIVAFLICVAIVAPLADGNPLSVGDWFRQLAHMFLLAPPEVPGVFNGMPHAALNGSMWTISYEFRAYLVVAALGVMGLLRQRYVVLVLAVALVVANGFQLVPAIKLPAAALFGMLDVNVRLVGLFLSGTCFYLFRDVIRYDWRVALAAAAALFGAMFSIHLAEPAIALLGGYLVFWFAFKAPLSAVSDRLRDDVSYGMYLYAWPAQGLIIYYGWTSSHWVVTAMATLISVVLGFVSWKIVEAPMLRLKSVSLPDVFRRKQLA</sequence>
<feature type="domain" description="Acyltransferase 3" evidence="2">
    <location>
        <begin position="17"/>
        <end position="327"/>
    </location>
</feature>
<dbReference type="GO" id="GO:0000271">
    <property type="term" value="P:polysaccharide biosynthetic process"/>
    <property type="evidence" value="ECO:0007669"/>
    <property type="project" value="TreeGrafter"/>
</dbReference>
<dbReference type="AlphaFoldDB" id="A0A975C1U5"/>
<dbReference type="PANTHER" id="PTHR23028">
    <property type="entry name" value="ACETYLTRANSFERASE"/>
    <property type="match status" value="1"/>
</dbReference>
<feature type="transmembrane region" description="Helical" evidence="1">
    <location>
        <begin position="203"/>
        <end position="226"/>
    </location>
</feature>
<dbReference type="InterPro" id="IPR050879">
    <property type="entry name" value="Acyltransferase_3"/>
</dbReference>
<feature type="transmembrane region" description="Helical" evidence="1">
    <location>
        <begin position="258"/>
        <end position="279"/>
    </location>
</feature>
<dbReference type="GO" id="GO:0016747">
    <property type="term" value="F:acyltransferase activity, transferring groups other than amino-acyl groups"/>
    <property type="evidence" value="ECO:0007669"/>
    <property type="project" value="InterPro"/>
</dbReference>
<feature type="transmembrane region" description="Helical" evidence="1">
    <location>
        <begin position="233"/>
        <end position="252"/>
    </location>
</feature>
<feature type="transmembrane region" description="Helical" evidence="1">
    <location>
        <begin position="313"/>
        <end position="333"/>
    </location>
</feature>
<dbReference type="Pfam" id="PF01757">
    <property type="entry name" value="Acyl_transf_3"/>
    <property type="match status" value="1"/>
</dbReference>
<feature type="transmembrane region" description="Helical" evidence="1">
    <location>
        <begin position="150"/>
        <end position="169"/>
    </location>
</feature>
<accession>A0A975C1U5</accession>
<keyword evidence="3" id="KW-0808">Transferase</keyword>
<keyword evidence="1" id="KW-0812">Transmembrane</keyword>
<evidence type="ECO:0000259" key="2">
    <source>
        <dbReference type="Pfam" id="PF01757"/>
    </source>
</evidence>
<evidence type="ECO:0000313" key="4">
    <source>
        <dbReference type="Proteomes" id="UP000663918"/>
    </source>
</evidence>
<keyword evidence="4" id="KW-1185">Reference proteome</keyword>
<dbReference type="RefSeq" id="WP_207870661.1">
    <property type="nucleotide sequence ID" value="NZ_CP062222.1"/>
</dbReference>
<feature type="transmembrane region" description="Helical" evidence="1">
    <location>
        <begin position="90"/>
        <end position="109"/>
    </location>
</feature>
<protein>
    <submittedName>
        <fullName evidence="3">Acyltransferase</fullName>
    </submittedName>
</protein>
<gene>
    <name evidence="3" type="ORF">IFJ75_00670</name>
</gene>
<evidence type="ECO:0000256" key="1">
    <source>
        <dbReference type="SAM" id="Phobius"/>
    </source>
</evidence>
<dbReference type="Proteomes" id="UP000663918">
    <property type="component" value="Chromosome"/>
</dbReference>
<dbReference type="KEGG" id="bgoe:IFJ75_00670"/>
<name>A0A975C1U5_9CAUL</name>